<comment type="caution">
    <text evidence="3">The sequence shown here is derived from an EMBL/GenBank/DDBJ whole genome shotgun (WGS) entry which is preliminary data.</text>
</comment>
<dbReference type="InterPro" id="IPR000595">
    <property type="entry name" value="cNMP-bd_dom"/>
</dbReference>
<dbReference type="Pfam" id="PF00027">
    <property type="entry name" value="cNMP_binding"/>
    <property type="match status" value="1"/>
</dbReference>
<reference evidence="3 4" key="1">
    <citation type="submission" date="2023-06" db="EMBL/GenBank/DDBJ databases">
        <title>Pelomonas sp. APW6 16S ribosomal RNA gene genome sequencing and assembly.</title>
        <authorList>
            <person name="Woo H."/>
        </authorList>
    </citation>
    <scope>NUCLEOTIDE SEQUENCE [LARGE SCALE GENOMIC DNA]</scope>
    <source>
        <strain evidence="3 4">APW6</strain>
    </source>
</reference>
<dbReference type="RefSeq" id="WP_285980731.1">
    <property type="nucleotide sequence ID" value="NZ_JASVDS010000001.1"/>
</dbReference>
<name>A0ABT7LCK9_9BURK</name>
<dbReference type="SMART" id="SM00100">
    <property type="entry name" value="cNMP"/>
    <property type="match status" value="1"/>
</dbReference>
<dbReference type="InterPro" id="IPR036390">
    <property type="entry name" value="WH_DNA-bd_sf"/>
</dbReference>
<organism evidence="3 4">
    <name type="scientific">Roseateles subflavus</name>
    <dbReference type="NCBI Taxonomy" id="3053353"/>
    <lineage>
        <taxon>Bacteria</taxon>
        <taxon>Pseudomonadati</taxon>
        <taxon>Pseudomonadota</taxon>
        <taxon>Betaproteobacteria</taxon>
        <taxon>Burkholderiales</taxon>
        <taxon>Sphaerotilaceae</taxon>
        <taxon>Roseateles</taxon>
    </lineage>
</organism>
<evidence type="ECO:0000256" key="1">
    <source>
        <dbReference type="SAM" id="MobiDB-lite"/>
    </source>
</evidence>
<dbReference type="Proteomes" id="UP001238603">
    <property type="component" value="Unassembled WGS sequence"/>
</dbReference>
<evidence type="ECO:0000313" key="4">
    <source>
        <dbReference type="Proteomes" id="UP001238603"/>
    </source>
</evidence>
<feature type="domain" description="Cyclic nucleotide-binding" evidence="2">
    <location>
        <begin position="47"/>
        <end position="167"/>
    </location>
</feature>
<evidence type="ECO:0000313" key="3">
    <source>
        <dbReference type="EMBL" id="MDL5030598.1"/>
    </source>
</evidence>
<dbReference type="InterPro" id="IPR036388">
    <property type="entry name" value="WH-like_DNA-bd_sf"/>
</dbReference>
<gene>
    <name evidence="3" type="ORF">QRD43_01655</name>
</gene>
<dbReference type="SUPFAM" id="SSF51206">
    <property type="entry name" value="cAMP-binding domain-like"/>
    <property type="match status" value="1"/>
</dbReference>
<evidence type="ECO:0000259" key="2">
    <source>
        <dbReference type="PROSITE" id="PS50042"/>
    </source>
</evidence>
<dbReference type="CDD" id="cd00038">
    <property type="entry name" value="CAP_ED"/>
    <property type="match status" value="1"/>
</dbReference>
<proteinExistence type="predicted"/>
<dbReference type="SUPFAM" id="SSF46785">
    <property type="entry name" value="Winged helix' DNA-binding domain"/>
    <property type="match status" value="1"/>
</dbReference>
<keyword evidence="4" id="KW-1185">Reference proteome</keyword>
<dbReference type="InterPro" id="IPR018490">
    <property type="entry name" value="cNMP-bd_dom_sf"/>
</dbReference>
<dbReference type="InterPro" id="IPR014710">
    <property type="entry name" value="RmlC-like_jellyroll"/>
</dbReference>
<dbReference type="Gene3D" id="1.10.10.10">
    <property type="entry name" value="Winged helix-like DNA-binding domain superfamily/Winged helix DNA-binding domain"/>
    <property type="match status" value="1"/>
</dbReference>
<accession>A0ABT7LCK9</accession>
<feature type="region of interest" description="Disordered" evidence="1">
    <location>
        <begin position="1"/>
        <end position="28"/>
    </location>
</feature>
<dbReference type="Gene3D" id="2.60.120.10">
    <property type="entry name" value="Jelly Rolls"/>
    <property type="match status" value="1"/>
</dbReference>
<dbReference type="PROSITE" id="PS50042">
    <property type="entry name" value="CNMP_BINDING_3"/>
    <property type="match status" value="1"/>
</dbReference>
<protein>
    <submittedName>
        <fullName evidence="3">Crp/Fnr family transcriptional regulator</fullName>
    </submittedName>
</protein>
<dbReference type="EMBL" id="JASVDS010000001">
    <property type="protein sequence ID" value="MDL5030598.1"/>
    <property type="molecule type" value="Genomic_DNA"/>
</dbReference>
<sequence length="261" mass="28044">MTAPRHRPPPPAPARSARRAAPRDGHAPRTDVRAAFTAVLDALSPGLGPTLDDARWAALGPLLRLLPLAPGQPVLLQGHRPQAFFAVAAGEVEARFSGLDGQVSVLEAVAPPRLFGLAGFVCGQPSRYEAVAREPSQLIAIGPGAYTWLMDQLPGFARALMREFAGRYAGTLGLLAASRHATAAERLLLSLQQLDQERGEDVPGEPGWRRLRASQAALAALAGVSRQTVNEWLGQQAREGRLRQAYRCIWWRPAGPALTRS</sequence>